<protein>
    <recommendedName>
        <fullName evidence="3">Trichothecene 3-O-acetyltransferase-like N-terminal domain-containing protein</fullName>
    </recommendedName>
</protein>
<dbReference type="PANTHER" id="PTHR31642">
    <property type="entry name" value="TRICHOTHECENE 3-O-ACETYLTRANSFERASE"/>
    <property type="match status" value="1"/>
</dbReference>
<dbReference type="AlphaFoldDB" id="A0A3D8RL08"/>
<dbReference type="OrthoDB" id="1862401at2759"/>
<dbReference type="GeneID" id="38117672"/>
<keyword evidence="1" id="KW-0808">Transferase</keyword>
<gene>
    <name evidence="4" type="ORF">DSM5745_07302</name>
</gene>
<evidence type="ECO:0000313" key="4">
    <source>
        <dbReference type="EMBL" id="RDW74640.1"/>
    </source>
</evidence>
<evidence type="ECO:0000259" key="3">
    <source>
        <dbReference type="Pfam" id="PF22664"/>
    </source>
</evidence>
<dbReference type="InterPro" id="IPR023213">
    <property type="entry name" value="CAT-like_dom_sf"/>
</dbReference>
<name>A0A3D8RL08_9EURO</name>
<dbReference type="Pfam" id="PF22664">
    <property type="entry name" value="TRI-like_N"/>
    <property type="match status" value="1"/>
</dbReference>
<proteinExistence type="predicted"/>
<evidence type="ECO:0000256" key="1">
    <source>
        <dbReference type="ARBA" id="ARBA00022679"/>
    </source>
</evidence>
<feature type="domain" description="Trichothecene 3-O-acetyltransferase-like N-terminal" evidence="3">
    <location>
        <begin position="18"/>
        <end position="69"/>
    </location>
</feature>
<dbReference type="STRING" id="1810919.A0A3D8RL08"/>
<dbReference type="PANTHER" id="PTHR31642:SF270">
    <property type="entry name" value="O-ACYLTRANSFERASE AUSQ"/>
    <property type="match status" value="1"/>
</dbReference>
<dbReference type="GO" id="GO:0016747">
    <property type="term" value="F:acyltransferase activity, transferring groups other than amino-acyl groups"/>
    <property type="evidence" value="ECO:0007669"/>
    <property type="project" value="TreeGrafter"/>
</dbReference>
<dbReference type="EMBL" id="PVWQ01000008">
    <property type="protein sequence ID" value="RDW74640.1"/>
    <property type="molecule type" value="Genomic_DNA"/>
</dbReference>
<dbReference type="InterPro" id="IPR054710">
    <property type="entry name" value="Tri101-like_N"/>
</dbReference>
<comment type="caution">
    <text evidence="4">The sequence shown here is derived from an EMBL/GenBank/DDBJ whole genome shotgun (WGS) entry which is preliminary data.</text>
</comment>
<sequence>MPHIEKLTPLDAAMPRTYIRVLLVFHAASPSRSVTETLQDGLDKLSEQVPWLSGRVFATEGSKGCEIRYEEGDRAPLLVDKGTIARAALDDTPPEVWPVSGSVLEDGAPVFAASIFRFTPLPAGANNEQSEETESKSVGLCVCIHHNAVDATGLTEIIKLWAENVKNGSLAVYPSAGGKERRPRPVQLSEALSPDLADLETSGTGTDDLLALHPEYSALPPALPSAQTECTSKLFTISTHWLNTLKQLLHKHTPKPPSTNTLLCALLWTTITRVRSRRDGSLGTKTSRLVTAVNGRSRLNMTSHSESESQRPYLGNAVLYALTTYPAVDLASSTSDADPDPCAYPMRSLAAICEHISASQGPSTISKRHIAEVYALHESARPLFPGWDLFGSRDVVVTSWADQGLYEVDFGEALGCPGAVRLPGLEERVFADGVVLVLPRCRGKGEAERLEVSVMLRRDDMVALEGDSLWQTLVSV</sequence>
<dbReference type="Pfam" id="PF02458">
    <property type="entry name" value="Transferase"/>
    <property type="match status" value="1"/>
</dbReference>
<dbReference type="RefSeq" id="XP_026602408.1">
    <property type="nucleotide sequence ID" value="XM_026749318.1"/>
</dbReference>
<organism evidence="4 5">
    <name type="scientific">Aspergillus mulundensis</name>
    <dbReference type="NCBI Taxonomy" id="1810919"/>
    <lineage>
        <taxon>Eukaryota</taxon>
        <taxon>Fungi</taxon>
        <taxon>Dikarya</taxon>
        <taxon>Ascomycota</taxon>
        <taxon>Pezizomycotina</taxon>
        <taxon>Eurotiomycetes</taxon>
        <taxon>Eurotiomycetidae</taxon>
        <taxon>Eurotiales</taxon>
        <taxon>Aspergillaceae</taxon>
        <taxon>Aspergillus</taxon>
        <taxon>Aspergillus subgen. Nidulantes</taxon>
    </lineage>
</organism>
<keyword evidence="5" id="KW-1185">Reference proteome</keyword>
<dbReference type="Gene3D" id="3.30.559.10">
    <property type="entry name" value="Chloramphenicol acetyltransferase-like domain"/>
    <property type="match status" value="2"/>
</dbReference>
<evidence type="ECO:0000256" key="2">
    <source>
        <dbReference type="ARBA" id="ARBA00023315"/>
    </source>
</evidence>
<reference evidence="4 5" key="1">
    <citation type="journal article" date="2018" name="IMA Fungus">
        <title>IMA Genome-F 9: Draft genome sequence of Annulohypoxylon stygium, Aspergillus mulundensis, Berkeleyomyces basicola (syn. Thielaviopsis basicola), Ceratocystis smalleyi, two Cercospora beticola strains, Coleophoma cylindrospora, Fusarium fracticaudum, Phialophora cf. hyalina, and Morchella septimelata.</title>
        <authorList>
            <person name="Wingfield B.D."/>
            <person name="Bills G.F."/>
            <person name="Dong Y."/>
            <person name="Huang W."/>
            <person name="Nel W.J."/>
            <person name="Swalarsk-Parry B.S."/>
            <person name="Vaghefi N."/>
            <person name="Wilken P.M."/>
            <person name="An Z."/>
            <person name="de Beer Z.W."/>
            <person name="De Vos L."/>
            <person name="Chen L."/>
            <person name="Duong T.A."/>
            <person name="Gao Y."/>
            <person name="Hammerbacher A."/>
            <person name="Kikkert J.R."/>
            <person name="Li Y."/>
            <person name="Li H."/>
            <person name="Li K."/>
            <person name="Li Q."/>
            <person name="Liu X."/>
            <person name="Ma X."/>
            <person name="Naidoo K."/>
            <person name="Pethybridge S.J."/>
            <person name="Sun J."/>
            <person name="Steenkamp E.T."/>
            <person name="van der Nest M.A."/>
            <person name="van Wyk S."/>
            <person name="Wingfield M.J."/>
            <person name="Xiong C."/>
            <person name="Yue Q."/>
            <person name="Zhang X."/>
        </authorList>
    </citation>
    <scope>NUCLEOTIDE SEQUENCE [LARGE SCALE GENOMIC DNA]</scope>
    <source>
        <strain evidence="4 5">DSM 5745</strain>
    </source>
</reference>
<evidence type="ECO:0000313" key="5">
    <source>
        <dbReference type="Proteomes" id="UP000256690"/>
    </source>
</evidence>
<accession>A0A3D8RL08</accession>
<dbReference type="Proteomes" id="UP000256690">
    <property type="component" value="Unassembled WGS sequence"/>
</dbReference>
<keyword evidence="2" id="KW-0012">Acyltransferase</keyword>
<dbReference type="InterPro" id="IPR050317">
    <property type="entry name" value="Plant_Fungal_Acyltransferase"/>
</dbReference>